<accession>A0A656HE65</accession>
<evidence type="ECO:0000313" key="2">
    <source>
        <dbReference type="Proteomes" id="UP000005317"/>
    </source>
</evidence>
<dbReference type="RefSeq" id="WP_002709107.1">
    <property type="nucleotide sequence ID" value="NZ_JH651384.1"/>
</dbReference>
<reference evidence="2" key="1">
    <citation type="journal article" date="2011" name="Stand. Genomic Sci.">
        <title>Genome sequence of the filamentous, gliding Thiothrix nivea neotype strain (JP2(T)).</title>
        <authorList>
            <person name="Lapidus A."/>
            <person name="Nolan M."/>
            <person name="Lucas S."/>
            <person name="Glavina Del Rio T."/>
            <person name="Tice H."/>
            <person name="Cheng J.F."/>
            <person name="Tapia R."/>
            <person name="Han C."/>
            <person name="Goodwin L."/>
            <person name="Pitluck S."/>
            <person name="Liolios K."/>
            <person name="Pagani I."/>
            <person name="Ivanova N."/>
            <person name="Huntemann M."/>
            <person name="Mavromatis K."/>
            <person name="Mikhailova N."/>
            <person name="Pati A."/>
            <person name="Chen A."/>
            <person name="Palaniappan K."/>
            <person name="Land M."/>
            <person name="Brambilla E.M."/>
            <person name="Rohde M."/>
            <person name="Abt B."/>
            <person name="Verbarg S."/>
            <person name="Goker M."/>
            <person name="Bristow J."/>
            <person name="Eisen J.A."/>
            <person name="Markowitz V."/>
            <person name="Hugenholtz P."/>
            <person name="Kyrpides N.C."/>
            <person name="Klenk H.P."/>
            <person name="Woyke T."/>
        </authorList>
    </citation>
    <scope>NUCLEOTIDE SEQUENCE [LARGE SCALE GENOMIC DNA]</scope>
    <source>
        <strain evidence="2">ATCC 35100 / DSM 5205 / JP2</strain>
    </source>
</reference>
<dbReference type="Proteomes" id="UP000005317">
    <property type="component" value="Unassembled WGS sequence"/>
</dbReference>
<protein>
    <submittedName>
        <fullName evidence="1">Uncharacterized protein</fullName>
    </submittedName>
</protein>
<gene>
    <name evidence="1" type="ORF">Thini_2660</name>
</gene>
<sequence>MNIHQLHSPDDIRASLQECIPCEASSHPETARYWPRVRMRRRQLPGMPDERLSIEISNPWPDLVLRHVKIAFLSASPNAHLKNGSPAVKFAPTHGIEFGDIAYGSIGAGNPSQGVVRDIIMIESQVSSEGRQIYAGVCFTACGKDGNVKHYGYLLFRSNFLASSEMLDMAA</sequence>
<keyword evidence="2" id="KW-1185">Reference proteome</keyword>
<name>A0A656HE65_THINJ</name>
<evidence type="ECO:0000313" key="1">
    <source>
        <dbReference type="EMBL" id="EIJ35198.1"/>
    </source>
</evidence>
<dbReference type="EMBL" id="JH651384">
    <property type="protein sequence ID" value="EIJ35198.1"/>
    <property type="molecule type" value="Genomic_DNA"/>
</dbReference>
<dbReference type="AlphaFoldDB" id="A0A656HE65"/>
<organism evidence="1 2">
    <name type="scientific">Thiothrix nivea (strain ATCC 35100 / DSM 5205 / JP2)</name>
    <dbReference type="NCBI Taxonomy" id="870187"/>
    <lineage>
        <taxon>Bacteria</taxon>
        <taxon>Pseudomonadati</taxon>
        <taxon>Pseudomonadota</taxon>
        <taxon>Gammaproteobacteria</taxon>
        <taxon>Thiotrichales</taxon>
        <taxon>Thiotrichaceae</taxon>
        <taxon>Thiothrix</taxon>
    </lineage>
</organism>
<dbReference type="OrthoDB" id="5623770at2"/>
<proteinExistence type="predicted"/>